<reference evidence="2 3" key="1">
    <citation type="submission" date="2024-06" db="EMBL/GenBank/DDBJ databases">
        <title>Chitinophaga defluvii sp. nov., isolated from municipal sewage.</title>
        <authorList>
            <person name="Zhang L."/>
        </authorList>
    </citation>
    <scope>NUCLEOTIDE SEQUENCE [LARGE SCALE GENOMIC DNA]</scope>
    <source>
        <strain evidence="2 3">H8</strain>
    </source>
</reference>
<keyword evidence="2" id="KW-0328">Glycosyltransferase</keyword>
<dbReference type="PANTHER" id="PTHR22916">
    <property type="entry name" value="GLYCOSYLTRANSFERASE"/>
    <property type="match status" value="1"/>
</dbReference>
<proteinExistence type="predicted"/>
<dbReference type="Gene3D" id="3.90.550.10">
    <property type="entry name" value="Spore Coat Polysaccharide Biosynthesis Protein SpsA, Chain A"/>
    <property type="match status" value="1"/>
</dbReference>
<dbReference type="EMBL" id="JBEXAC010000002">
    <property type="protein sequence ID" value="MET6998759.1"/>
    <property type="molecule type" value="Genomic_DNA"/>
</dbReference>
<dbReference type="InterPro" id="IPR029044">
    <property type="entry name" value="Nucleotide-diphossugar_trans"/>
</dbReference>
<dbReference type="RefSeq" id="WP_354661399.1">
    <property type="nucleotide sequence ID" value="NZ_JBEXAC010000002.1"/>
</dbReference>
<evidence type="ECO:0000313" key="3">
    <source>
        <dbReference type="Proteomes" id="UP001549749"/>
    </source>
</evidence>
<feature type="domain" description="Glycosyltransferase 2-like" evidence="1">
    <location>
        <begin position="9"/>
        <end position="111"/>
    </location>
</feature>
<dbReference type="Pfam" id="PF00535">
    <property type="entry name" value="Glycos_transf_2"/>
    <property type="match status" value="1"/>
</dbReference>
<evidence type="ECO:0000259" key="1">
    <source>
        <dbReference type="Pfam" id="PF00535"/>
    </source>
</evidence>
<name>A0ABV2T6V3_9BACT</name>
<gene>
    <name evidence="2" type="ORF">ABR189_15355</name>
</gene>
<keyword evidence="3" id="KW-1185">Reference proteome</keyword>
<dbReference type="PANTHER" id="PTHR22916:SF3">
    <property type="entry name" value="UDP-GLCNAC:BETAGAL BETA-1,3-N-ACETYLGLUCOSAMINYLTRANSFERASE-LIKE PROTEIN 1"/>
    <property type="match status" value="1"/>
</dbReference>
<evidence type="ECO:0000313" key="2">
    <source>
        <dbReference type="EMBL" id="MET6998759.1"/>
    </source>
</evidence>
<sequence>MALTNPRVTIMIPTYNQASFICRAIESALAQDYLNLEIIVSDDCSSDNTREVVAGYLHDQRLKYYKNEINIGRVANYKHTLTNLASGEWVVNLDGDDFYCDNTFISYGISRIQYYNSERIIFIQTGRKRKEFDRLDENGEVDLPNILKEELLLDGKDYIFNFLSYKHFSHLTTLYNRRKAIAIDFYRYNIESSDMESILRLALYGDVLLSKRVSAVWVGHENNTIRKKGLPDFDKNMLWIDGVYNEAKHLGADYEKLYKWRKKMMIHWLIIMLDWGRRRGQINLVLRYLWRNHRWIFLNRTLYDKAIKALLR</sequence>
<dbReference type="SUPFAM" id="SSF53448">
    <property type="entry name" value="Nucleotide-diphospho-sugar transferases"/>
    <property type="match status" value="1"/>
</dbReference>
<dbReference type="EC" id="2.4.-.-" evidence="2"/>
<comment type="caution">
    <text evidence="2">The sequence shown here is derived from an EMBL/GenBank/DDBJ whole genome shotgun (WGS) entry which is preliminary data.</text>
</comment>
<keyword evidence="2" id="KW-0808">Transferase</keyword>
<protein>
    <submittedName>
        <fullName evidence="2">Glycosyltransferase family 2 protein</fullName>
        <ecNumber evidence="2">2.4.-.-</ecNumber>
    </submittedName>
</protein>
<accession>A0ABV2T6V3</accession>
<dbReference type="Proteomes" id="UP001549749">
    <property type="component" value="Unassembled WGS sequence"/>
</dbReference>
<organism evidence="2 3">
    <name type="scientific">Chitinophaga defluvii</name>
    <dbReference type="NCBI Taxonomy" id="3163343"/>
    <lineage>
        <taxon>Bacteria</taxon>
        <taxon>Pseudomonadati</taxon>
        <taxon>Bacteroidota</taxon>
        <taxon>Chitinophagia</taxon>
        <taxon>Chitinophagales</taxon>
        <taxon>Chitinophagaceae</taxon>
        <taxon>Chitinophaga</taxon>
    </lineage>
</organism>
<dbReference type="CDD" id="cd00761">
    <property type="entry name" value="Glyco_tranf_GTA_type"/>
    <property type="match status" value="1"/>
</dbReference>
<dbReference type="InterPro" id="IPR001173">
    <property type="entry name" value="Glyco_trans_2-like"/>
</dbReference>
<dbReference type="GO" id="GO:0016757">
    <property type="term" value="F:glycosyltransferase activity"/>
    <property type="evidence" value="ECO:0007669"/>
    <property type="project" value="UniProtKB-KW"/>
</dbReference>